<keyword evidence="5 6" id="KW-0560">Oxidoreductase</keyword>
<feature type="domain" description="Acyl-CoA dehydrogenase/oxidase C-terminal" evidence="7">
    <location>
        <begin position="269"/>
        <end position="384"/>
    </location>
</feature>
<dbReference type="Pfam" id="PF02771">
    <property type="entry name" value="Acyl-CoA_dh_N"/>
    <property type="match status" value="1"/>
</dbReference>
<dbReference type="GO" id="GO:0003995">
    <property type="term" value="F:acyl-CoA dehydrogenase activity"/>
    <property type="evidence" value="ECO:0007669"/>
    <property type="project" value="TreeGrafter"/>
</dbReference>
<accession>A0A4S4NFY7</accession>
<comment type="caution">
    <text evidence="10">The sequence shown here is derived from an EMBL/GenBank/DDBJ whole genome shotgun (WGS) entry which is preliminary data.</text>
</comment>
<evidence type="ECO:0000256" key="4">
    <source>
        <dbReference type="ARBA" id="ARBA00022827"/>
    </source>
</evidence>
<evidence type="ECO:0000259" key="8">
    <source>
        <dbReference type="Pfam" id="PF02770"/>
    </source>
</evidence>
<sequence>MSHYSDYYDTASFRPEHLAMLDTLAQLGPGFAERAVAVDQTASFPTQNYTELAEHGFLRLMVPKEFGGMEFSLGEYATIGAEIGKYCGATALTFNMHTSSMMWLRFMFEMPNLTTEERNAFAQMRARQFPKVVEEGAIFSQPISEGGVNWTSEPIKTNCRRVDGGWVINGFKKFASLAGHCDYYSIVCTEHFDGIPPRHEDTMDFAVHKDSPGLSIIGEWDPLGMRGTVSRDLVLKDVFVSEDDLMMPAGVFGKTLSQWPSMMATLTPAYMGVAQSAYDFTVSYLRGALPGMPPVDRRVYPTKRAAVARMYQRLTEMRSLWTQAFFEAKPFPSKAEVMRLYAAQYAVMEGVQEIAALAIRTCGGQSMLKTLPLERIYRDSRCGALMLPYTTEIMEDYLSMMTVYDMEEIDAAPTDTVSARVSMWRPE</sequence>
<evidence type="ECO:0000256" key="3">
    <source>
        <dbReference type="ARBA" id="ARBA00022630"/>
    </source>
</evidence>
<dbReference type="InterPro" id="IPR009100">
    <property type="entry name" value="AcylCoA_DH/oxidase_NM_dom_sf"/>
</dbReference>
<name>A0A4S4NFY7_9RHOB</name>
<reference evidence="10 11" key="1">
    <citation type="submission" date="2019-04" db="EMBL/GenBank/DDBJ databases">
        <title>Shimia ponticola sp. nov., isolated from seawater.</title>
        <authorList>
            <person name="Kim Y.-O."/>
            <person name="Yoon J.-H."/>
        </authorList>
    </citation>
    <scope>NUCLEOTIDE SEQUENCE [LARGE SCALE GENOMIC DNA]</scope>
    <source>
        <strain evidence="10 11">MYP11</strain>
    </source>
</reference>
<dbReference type="Gene3D" id="1.20.140.10">
    <property type="entry name" value="Butyryl-CoA Dehydrogenase, subunit A, domain 3"/>
    <property type="match status" value="1"/>
</dbReference>
<dbReference type="PANTHER" id="PTHR43884:SF25">
    <property type="entry name" value="ACYL-COA DEHYDROGENASE YDBM-RELATED"/>
    <property type="match status" value="1"/>
</dbReference>
<evidence type="ECO:0000259" key="7">
    <source>
        <dbReference type="Pfam" id="PF00441"/>
    </source>
</evidence>
<dbReference type="InterPro" id="IPR009075">
    <property type="entry name" value="AcylCo_DH/oxidase_C"/>
</dbReference>
<dbReference type="Gene3D" id="1.10.540.10">
    <property type="entry name" value="Acyl-CoA dehydrogenase/oxidase, N-terminal domain"/>
    <property type="match status" value="1"/>
</dbReference>
<dbReference type="InterPro" id="IPR046373">
    <property type="entry name" value="Acyl-CoA_Oxase/DH_mid-dom_sf"/>
</dbReference>
<comment type="similarity">
    <text evidence="2 6">Belongs to the acyl-CoA dehydrogenase family.</text>
</comment>
<dbReference type="OrthoDB" id="7316074at2"/>
<dbReference type="Pfam" id="PF00441">
    <property type="entry name" value="Acyl-CoA_dh_1"/>
    <property type="match status" value="1"/>
</dbReference>
<dbReference type="Pfam" id="PF02770">
    <property type="entry name" value="Acyl-CoA_dh_M"/>
    <property type="match status" value="1"/>
</dbReference>
<dbReference type="PANTHER" id="PTHR43884">
    <property type="entry name" value="ACYL-COA DEHYDROGENASE"/>
    <property type="match status" value="1"/>
</dbReference>
<evidence type="ECO:0000259" key="9">
    <source>
        <dbReference type="Pfam" id="PF02771"/>
    </source>
</evidence>
<dbReference type="SUPFAM" id="SSF47203">
    <property type="entry name" value="Acyl-CoA dehydrogenase C-terminal domain-like"/>
    <property type="match status" value="1"/>
</dbReference>
<evidence type="ECO:0000256" key="6">
    <source>
        <dbReference type="RuleBase" id="RU362125"/>
    </source>
</evidence>
<feature type="domain" description="Acyl-CoA oxidase/dehydrogenase middle" evidence="8">
    <location>
        <begin position="155"/>
        <end position="238"/>
    </location>
</feature>
<dbReference type="EMBL" id="SRKY01000002">
    <property type="protein sequence ID" value="THH37041.1"/>
    <property type="molecule type" value="Genomic_DNA"/>
</dbReference>
<proteinExistence type="inferred from homology"/>
<dbReference type="InterPro" id="IPR006091">
    <property type="entry name" value="Acyl-CoA_Oxase/DH_mid-dom"/>
</dbReference>
<evidence type="ECO:0000256" key="5">
    <source>
        <dbReference type="ARBA" id="ARBA00023002"/>
    </source>
</evidence>
<dbReference type="GO" id="GO:0050660">
    <property type="term" value="F:flavin adenine dinucleotide binding"/>
    <property type="evidence" value="ECO:0007669"/>
    <property type="project" value="InterPro"/>
</dbReference>
<evidence type="ECO:0000256" key="1">
    <source>
        <dbReference type="ARBA" id="ARBA00001974"/>
    </source>
</evidence>
<dbReference type="CDD" id="cd00567">
    <property type="entry name" value="ACAD"/>
    <property type="match status" value="1"/>
</dbReference>
<dbReference type="Proteomes" id="UP000306602">
    <property type="component" value="Unassembled WGS sequence"/>
</dbReference>
<protein>
    <submittedName>
        <fullName evidence="10">Acyl-CoA dehydrogenase</fullName>
    </submittedName>
</protein>
<gene>
    <name evidence="10" type="ORF">E4Z66_08870</name>
</gene>
<evidence type="ECO:0000256" key="2">
    <source>
        <dbReference type="ARBA" id="ARBA00009347"/>
    </source>
</evidence>
<dbReference type="RefSeq" id="WP_136462639.1">
    <property type="nucleotide sequence ID" value="NZ_SRKY01000002.1"/>
</dbReference>
<keyword evidence="3 6" id="KW-0285">Flavoprotein</keyword>
<dbReference type="InterPro" id="IPR036250">
    <property type="entry name" value="AcylCo_DH-like_C"/>
</dbReference>
<comment type="cofactor">
    <cofactor evidence="1 6">
        <name>FAD</name>
        <dbReference type="ChEBI" id="CHEBI:57692"/>
    </cofactor>
</comment>
<dbReference type="SUPFAM" id="SSF56645">
    <property type="entry name" value="Acyl-CoA dehydrogenase NM domain-like"/>
    <property type="match status" value="1"/>
</dbReference>
<keyword evidence="4 6" id="KW-0274">FAD</keyword>
<evidence type="ECO:0000313" key="11">
    <source>
        <dbReference type="Proteomes" id="UP000306602"/>
    </source>
</evidence>
<keyword evidence="11" id="KW-1185">Reference proteome</keyword>
<dbReference type="AlphaFoldDB" id="A0A4S4NFY7"/>
<feature type="domain" description="Acyl-CoA dehydrogenase/oxidase N-terminal" evidence="9">
    <location>
        <begin position="32"/>
        <end position="103"/>
    </location>
</feature>
<organism evidence="10 11">
    <name type="scientific">Aliishimia ponticola</name>
    <dbReference type="NCBI Taxonomy" id="2499833"/>
    <lineage>
        <taxon>Bacteria</taxon>
        <taxon>Pseudomonadati</taxon>
        <taxon>Pseudomonadota</taxon>
        <taxon>Alphaproteobacteria</taxon>
        <taxon>Rhodobacterales</taxon>
        <taxon>Paracoccaceae</taxon>
        <taxon>Aliishimia</taxon>
    </lineage>
</organism>
<dbReference type="InterPro" id="IPR037069">
    <property type="entry name" value="AcylCoA_DH/ox_N_sf"/>
</dbReference>
<dbReference type="PIRSF" id="PIRSF016578">
    <property type="entry name" value="HsaA"/>
    <property type="match status" value="1"/>
</dbReference>
<dbReference type="Gene3D" id="2.40.110.10">
    <property type="entry name" value="Butyryl-CoA Dehydrogenase, subunit A, domain 2"/>
    <property type="match status" value="1"/>
</dbReference>
<evidence type="ECO:0000313" key="10">
    <source>
        <dbReference type="EMBL" id="THH37041.1"/>
    </source>
</evidence>
<dbReference type="InterPro" id="IPR013786">
    <property type="entry name" value="AcylCoA_DH/ox_N"/>
</dbReference>